<dbReference type="SUPFAM" id="SSF53067">
    <property type="entry name" value="Actin-like ATPase domain"/>
    <property type="match status" value="2"/>
</dbReference>
<evidence type="ECO:0000313" key="2">
    <source>
        <dbReference type="EMBL" id="MBC3765651.1"/>
    </source>
</evidence>
<keyword evidence="3" id="KW-1185">Reference proteome</keyword>
<reference evidence="2" key="2">
    <citation type="submission" date="2020-08" db="EMBL/GenBank/DDBJ databases">
        <authorList>
            <person name="Lai Q."/>
        </authorList>
    </citation>
    <scope>NUCLEOTIDE SEQUENCE</scope>
    <source>
        <strain evidence="2">S27-2</strain>
    </source>
</reference>
<dbReference type="Pfam" id="PF01869">
    <property type="entry name" value="BcrAD_BadFG"/>
    <property type="match status" value="1"/>
</dbReference>
<protein>
    <submittedName>
        <fullName evidence="2">ATPase</fullName>
    </submittedName>
</protein>
<feature type="domain" description="ATPase BadF/BadG/BcrA/BcrD type" evidence="1">
    <location>
        <begin position="8"/>
        <end position="256"/>
    </location>
</feature>
<reference evidence="2" key="1">
    <citation type="journal article" date="2018" name="Int. J. Syst. Evol. Microbiol.">
        <title>Neptunicella marina gen. nov., sp. nov., isolated from surface seawater.</title>
        <authorList>
            <person name="Liu X."/>
            <person name="Lai Q."/>
            <person name="Du Y."/>
            <person name="Zhang X."/>
            <person name="Liu Z."/>
            <person name="Sun F."/>
            <person name="Shao Z."/>
        </authorList>
    </citation>
    <scope>NUCLEOTIDE SEQUENCE</scope>
    <source>
        <strain evidence="2">S27-2</strain>
    </source>
</reference>
<dbReference type="RefSeq" id="WP_186506114.1">
    <property type="nucleotide sequence ID" value="NZ_JACNEP010000004.1"/>
</dbReference>
<proteinExistence type="predicted"/>
<sequence>MRQPEYILGVDGGGTKTIGRMVHIASGRMWEQKSGPSSLTNDFSSAVSVIQTLVKQLCLQSQATVQQTAAVMGLAGGGSPERAASLQTALALSFDDLFICNDARTSLFGANKGQPIAMVALGTGSVGARLDADGQTSFFGGWGFAAGDEGGGAKLGLHAVKCALTEIDRYAQLRSRLARALGDKIGDNRKDILNWLSVATPTDYAQFSHLVFEYAGDCPVASNIVLIHSQQVEQLISTTLGDTQLSLVMLGGLAKPSQSFLSSQCLERLVEPLGTALDGACLLAEKRAEQRIDSGVTGNAS</sequence>
<dbReference type="InterPro" id="IPR002731">
    <property type="entry name" value="ATPase_BadF"/>
</dbReference>
<dbReference type="PANTHER" id="PTHR43190">
    <property type="entry name" value="N-ACETYL-D-GLUCOSAMINE KINASE"/>
    <property type="match status" value="1"/>
</dbReference>
<accession>A0A8J6M3U9</accession>
<dbReference type="CDD" id="cd24082">
    <property type="entry name" value="ASKHA_NBD_GspK-like"/>
    <property type="match status" value="1"/>
</dbReference>
<dbReference type="Gene3D" id="3.30.420.40">
    <property type="match status" value="2"/>
</dbReference>
<evidence type="ECO:0000313" key="3">
    <source>
        <dbReference type="Proteomes" id="UP000601768"/>
    </source>
</evidence>
<dbReference type="PANTHER" id="PTHR43190:SF3">
    <property type="entry name" value="N-ACETYL-D-GLUCOSAMINE KINASE"/>
    <property type="match status" value="1"/>
</dbReference>
<dbReference type="InterPro" id="IPR052519">
    <property type="entry name" value="Euk-type_GlcNAc_Kinase"/>
</dbReference>
<dbReference type="EMBL" id="JACNEP010000004">
    <property type="protein sequence ID" value="MBC3765651.1"/>
    <property type="molecule type" value="Genomic_DNA"/>
</dbReference>
<dbReference type="Proteomes" id="UP000601768">
    <property type="component" value="Unassembled WGS sequence"/>
</dbReference>
<evidence type="ECO:0000259" key="1">
    <source>
        <dbReference type="Pfam" id="PF01869"/>
    </source>
</evidence>
<organism evidence="2 3">
    <name type="scientific">Neptunicella marina</name>
    <dbReference type="NCBI Taxonomy" id="2125989"/>
    <lineage>
        <taxon>Bacteria</taxon>
        <taxon>Pseudomonadati</taxon>
        <taxon>Pseudomonadota</taxon>
        <taxon>Gammaproteobacteria</taxon>
        <taxon>Alteromonadales</taxon>
        <taxon>Alteromonadaceae</taxon>
        <taxon>Neptunicella</taxon>
    </lineage>
</organism>
<dbReference type="AlphaFoldDB" id="A0A8J6M3U9"/>
<name>A0A8J6M3U9_9ALTE</name>
<gene>
    <name evidence="2" type="ORF">H8B19_07165</name>
</gene>
<dbReference type="InterPro" id="IPR043129">
    <property type="entry name" value="ATPase_NBD"/>
</dbReference>
<comment type="caution">
    <text evidence="2">The sequence shown here is derived from an EMBL/GenBank/DDBJ whole genome shotgun (WGS) entry which is preliminary data.</text>
</comment>